<gene>
    <name evidence="9" type="ORF">JYU29_12370</name>
</gene>
<comment type="caution">
    <text evidence="9">The sequence shown here is derived from an EMBL/GenBank/DDBJ whole genome shotgun (WGS) entry which is preliminary data.</text>
</comment>
<sequence length="352" mass="38231">MRCRSAPSWASSAASSSCISCSGRTPVSLDIAIRRKSLSARTILLILAAFTLLVMIGFMTIGANGRWDFVLPFRGAKLAAIVLVAYAVAVSTILFQTVTNNRILTPSIMGFDALYILIQTVLVFVLGANRVSVLDPRWLFLGEVAVMVLFSGLLYRWLFAGERRSLHLLLLVGVVFGIMFRSITSFLQRIIDPNEFLVLQDRMFASFNTADTSLLAVSAILIGLASFAGWRILHTLDVLALGRDTAINLGIDHRRTVSIILVIVAVLVSVSTALVGPVTFFGLLVASLSYQIIPSYRHRLILPAAVCLAILCVVGGQLVLERVFGFNSALSIIIEFVGGLVFLTLLLRGATR</sequence>
<comment type="similarity">
    <text evidence="2">Belongs to the binding-protein-dependent transport system permease family. FecCD subfamily.</text>
</comment>
<organism evidence="9 10">
    <name type="scientific">Tianweitania aestuarii</name>
    <dbReference type="NCBI Taxonomy" id="2814886"/>
    <lineage>
        <taxon>Bacteria</taxon>
        <taxon>Pseudomonadati</taxon>
        <taxon>Pseudomonadota</taxon>
        <taxon>Alphaproteobacteria</taxon>
        <taxon>Hyphomicrobiales</taxon>
        <taxon>Phyllobacteriaceae</taxon>
        <taxon>Tianweitania</taxon>
    </lineage>
</organism>
<dbReference type="InterPro" id="IPR037294">
    <property type="entry name" value="ABC_BtuC-like"/>
</dbReference>
<feature type="transmembrane region" description="Helical" evidence="8">
    <location>
        <begin position="138"/>
        <end position="159"/>
    </location>
</feature>
<evidence type="ECO:0000256" key="8">
    <source>
        <dbReference type="SAM" id="Phobius"/>
    </source>
</evidence>
<feature type="transmembrane region" description="Helical" evidence="8">
    <location>
        <begin position="75"/>
        <end position="95"/>
    </location>
</feature>
<keyword evidence="10" id="KW-1185">Reference proteome</keyword>
<evidence type="ECO:0000256" key="7">
    <source>
        <dbReference type="ARBA" id="ARBA00023136"/>
    </source>
</evidence>
<feature type="transmembrane region" description="Helical" evidence="8">
    <location>
        <begin position="326"/>
        <end position="347"/>
    </location>
</feature>
<keyword evidence="5 8" id="KW-0812">Transmembrane</keyword>
<name>A0ABS5RWM6_9HYPH</name>
<feature type="transmembrane region" description="Helical" evidence="8">
    <location>
        <begin position="212"/>
        <end position="233"/>
    </location>
</feature>
<evidence type="ECO:0000256" key="3">
    <source>
        <dbReference type="ARBA" id="ARBA00022448"/>
    </source>
</evidence>
<evidence type="ECO:0000313" key="9">
    <source>
        <dbReference type="EMBL" id="MBS9721480.1"/>
    </source>
</evidence>
<feature type="transmembrane region" description="Helical" evidence="8">
    <location>
        <begin position="300"/>
        <end position="320"/>
    </location>
</feature>
<dbReference type="EMBL" id="JAFMNX010000003">
    <property type="protein sequence ID" value="MBS9721480.1"/>
    <property type="molecule type" value="Genomic_DNA"/>
</dbReference>
<evidence type="ECO:0000256" key="2">
    <source>
        <dbReference type="ARBA" id="ARBA00007935"/>
    </source>
</evidence>
<dbReference type="InterPro" id="IPR000522">
    <property type="entry name" value="ABC_transptr_permease_BtuC"/>
</dbReference>
<dbReference type="Proteomes" id="UP001297272">
    <property type="component" value="Unassembled WGS sequence"/>
</dbReference>
<feature type="transmembrane region" description="Helical" evidence="8">
    <location>
        <begin position="107"/>
        <end position="126"/>
    </location>
</feature>
<keyword evidence="4" id="KW-1003">Cell membrane</keyword>
<keyword evidence="7 8" id="KW-0472">Membrane</keyword>
<keyword evidence="3" id="KW-0813">Transport</keyword>
<dbReference type="PANTHER" id="PTHR30472">
    <property type="entry name" value="FERRIC ENTEROBACTIN TRANSPORT SYSTEM PERMEASE PROTEIN"/>
    <property type="match status" value="1"/>
</dbReference>
<comment type="subcellular location">
    <subcellularLocation>
        <location evidence="1">Cell membrane</location>
        <topology evidence="1">Multi-pass membrane protein</topology>
    </subcellularLocation>
</comment>
<feature type="transmembrane region" description="Helical" evidence="8">
    <location>
        <begin position="165"/>
        <end position="191"/>
    </location>
</feature>
<evidence type="ECO:0000256" key="4">
    <source>
        <dbReference type="ARBA" id="ARBA00022475"/>
    </source>
</evidence>
<dbReference type="PANTHER" id="PTHR30472:SF19">
    <property type="entry name" value="PETROBACTIN IMPORT SYSTEM PERMEASE PROTEIN YCLO"/>
    <property type="match status" value="1"/>
</dbReference>
<keyword evidence="6 8" id="KW-1133">Transmembrane helix</keyword>
<dbReference type="Pfam" id="PF01032">
    <property type="entry name" value="FecCD"/>
    <property type="match status" value="1"/>
</dbReference>
<evidence type="ECO:0000313" key="10">
    <source>
        <dbReference type="Proteomes" id="UP001297272"/>
    </source>
</evidence>
<evidence type="ECO:0000256" key="5">
    <source>
        <dbReference type="ARBA" id="ARBA00022692"/>
    </source>
</evidence>
<evidence type="ECO:0000256" key="1">
    <source>
        <dbReference type="ARBA" id="ARBA00004651"/>
    </source>
</evidence>
<proteinExistence type="inferred from homology"/>
<dbReference type="Gene3D" id="1.10.3470.10">
    <property type="entry name" value="ABC transporter involved in vitamin B12 uptake, BtuC"/>
    <property type="match status" value="1"/>
</dbReference>
<accession>A0ABS5RWM6</accession>
<feature type="transmembrane region" description="Helical" evidence="8">
    <location>
        <begin position="259"/>
        <end position="288"/>
    </location>
</feature>
<dbReference type="SUPFAM" id="SSF81345">
    <property type="entry name" value="ABC transporter involved in vitamin B12 uptake, BtuC"/>
    <property type="match status" value="1"/>
</dbReference>
<feature type="transmembrane region" description="Helical" evidence="8">
    <location>
        <begin position="42"/>
        <end position="63"/>
    </location>
</feature>
<protein>
    <submittedName>
        <fullName evidence="9">Iron chelate uptake ABC transporter family permease subunit</fullName>
    </submittedName>
</protein>
<evidence type="ECO:0000256" key="6">
    <source>
        <dbReference type="ARBA" id="ARBA00022989"/>
    </source>
</evidence>
<reference evidence="9 10" key="1">
    <citation type="submission" date="2021-03" db="EMBL/GenBank/DDBJ databases">
        <title>Tianweitania aestuarii sp. nov., isolated from a tidal flat.</title>
        <authorList>
            <person name="Park S."/>
            <person name="Yoon J.-H."/>
        </authorList>
    </citation>
    <scope>NUCLEOTIDE SEQUENCE [LARGE SCALE GENOMIC DNA]</scope>
    <source>
        <strain evidence="9 10">BSSL-BM11</strain>
    </source>
</reference>
<dbReference type="PROSITE" id="PS51257">
    <property type="entry name" value="PROKAR_LIPOPROTEIN"/>
    <property type="match status" value="1"/>
</dbReference>